<keyword evidence="2" id="KW-1185">Reference proteome</keyword>
<dbReference type="BioCyc" id="PPUT160488:G1G01-1213-MONOMER"/>
<dbReference type="PhylomeDB" id="Q88NS0"/>
<name>Q88NS0_PSEPK</name>
<evidence type="ECO:0000313" key="1">
    <source>
        <dbReference type="EMBL" id="AAN66760.1"/>
    </source>
</evidence>
<dbReference type="OrthoDB" id="8776561at2"/>
<dbReference type="KEGG" id="ppu:PP_1135"/>
<dbReference type="STRING" id="160488.PP_1135"/>
<dbReference type="AlphaFoldDB" id="Q88NS0"/>
<dbReference type="Proteomes" id="UP000000556">
    <property type="component" value="Chromosome"/>
</dbReference>
<dbReference type="HOGENOM" id="CLU_1239282_0_0_6"/>
<reference evidence="1 2" key="2">
    <citation type="journal article" date="2016" name="Environ. Microbiol.">
        <title>The revisited genome of Pseudomonas putida KT2440 enlightens its value as a robust metabolic chassis.</title>
        <authorList>
            <person name="Belda E."/>
            <person name="van Heck R.G."/>
            <person name="Lopez-Sanchez M.J."/>
            <person name="Cruveiller S."/>
            <person name="Barbe V."/>
            <person name="Fraser C."/>
            <person name="Klenk H.P."/>
            <person name="Petersen J."/>
            <person name="Morgat A."/>
            <person name="Nikel P.I."/>
            <person name="Vallenet D."/>
            <person name="Rouy Z."/>
            <person name="Sekowska A."/>
            <person name="Martins Dos Santos V.A."/>
            <person name="de Lorenzo V."/>
            <person name="Danchin A."/>
            <person name="Medigue C."/>
        </authorList>
    </citation>
    <scope>NUCLEOTIDE SEQUENCE [LARGE SCALE GENOMIC DNA]</scope>
    <source>
        <strain evidence="2">ATCC 47054 / DSM 6125 / CFBP 8728 / NCIMB 11950 / KT2440</strain>
    </source>
</reference>
<gene>
    <name evidence="1" type="ordered locus">PP_1135</name>
</gene>
<accession>Q88NS0</accession>
<protein>
    <submittedName>
        <fullName evidence="1">Uncharacterized protein</fullName>
    </submittedName>
</protein>
<sequence>MWSSSGLSNVASSLAKIPRSSPMRLTPTLLLTTLLPLFGGCQLMADAPNDPNIGTTRMQGELRAAGGQLLFKPCSENRTFVINDVAATGILQEAANLAKDANDKLFADVRGRLTGSKQATNDGQLEVRHLYRLEPSTRACEDPNFKQLTLRANGHEPGWDIKASGKGMVLNRIDQPPLPLPFLEEEVPGGGLTLTSEANGQHVELWAAPQRCVDSATGAIYHLRAELRIDGKTLQGCGYYGGARDN</sequence>
<dbReference type="eggNOG" id="COG3650">
    <property type="taxonomic scope" value="Bacteria"/>
</dbReference>
<dbReference type="EMBL" id="AE015451">
    <property type="protein sequence ID" value="AAN66760.1"/>
    <property type="molecule type" value="Genomic_DNA"/>
</dbReference>
<dbReference type="PaxDb" id="160488-PP_1135"/>
<proteinExistence type="predicted"/>
<organism evidence="1 2">
    <name type="scientific">Pseudomonas putida (strain ATCC 47054 / DSM 6125 / CFBP 8728 / NCIMB 11950 / KT2440)</name>
    <dbReference type="NCBI Taxonomy" id="160488"/>
    <lineage>
        <taxon>Bacteria</taxon>
        <taxon>Pseudomonadati</taxon>
        <taxon>Pseudomonadota</taxon>
        <taxon>Gammaproteobacteria</taxon>
        <taxon>Pseudomonadales</taxon>
        <taxon>Pseudomonadaceae</taxon>
        <taxon>Pseudomonas</taxon>
    </lineage>
</organism>
<reference evidence="1 2" key="1">
    <citation type="journal article" date="2002" name="Environ. Microbiol.">
        <title>Complete genome sequence and comparative analysis of the metabolically versatile Pseudomonas putida KT2440.</title>
        <authorList>
            <person name="Nelson K.E."/>
            <person name="Weinel C."/>
            <person name="Paulsen I.T."/>
            <person name="Dodson R.J."/>
            <person name="Hilbert H."/>
            <person name="Martins dos Santos V.A."/>
            <person name="Fouts D.E."/>
            <person name="Gill S.R."/>
            <person name="Pop M."/>
            <person name="Holmes M."/>
            <person name="Brinkac L."/>
            <person name="Beanan M."/>
            <person name="DeBoy R.T."/>
            <person name="Daugherty S."/>
            <person name="Kolonay J."/>
            <person name="Madupu R."/>
            <person name="Nelson W."/>
            <person name="White O."/>
            <person name="Peterson J."/>
            <person name="Khouri H."/>
            <person name="Hance I."/>
            <person name="Chris Lee P."/>
            <person name="Holtzapple E."/>
            <person name="Scanlan D."/>
            <person name="Tran K."/>
            <person name="Moazzez A."/>
            <person name="Utterback T."/>
            <person name="Rizzo M."/>
            <person name="Lee K."/>
            <person name="Kosack D."/>
            <person name="Moestl D."/>
            <person name="Wedler H."/>
            <person name="Lauber J."/>
            <person name="Stjepandic D."/>
            <person name="Hoheisel J."/>
            <person name="Straetz M."/>
            <person name="Heim S."/>
            <person name="Kiewitz C."/>
            <person name="Eisen J.A."/>
            <person name="Timmis K.N."/>
            <person name="Dusterhoft A."/>
            <person name="Tummler B."/>
            <person name="Fraser C.M."/>
        </authorList>
    </citation>
    <scope>NUCLEOTIDE SEQUENCE [LARGE SCALE GENOMIC DNA]</scope>
    <source>
        <strain evidence="2">ATCC 47054 / DSM 6125 / CFBP 8728 / NCIMB 11950 / KT2440</strain>
    </source>
</reference>
<dbReference type="PATRIC" id="fig|160488.4.peg.1204"/>
<evidence type="ECO:0000313" key="2">
    <source>
        <dbReference type="Proteomes" id="UP000000556"/>
    </source>
</evidence>